<proteinExistence type="predicted"/>
<dbReference type="Proteomes" id="UP001162030">
    <property type="component" value="Chromosome"/>
</dbReference>
<reference evidence="1 2" key="1">
    <citation type="submission" date="2023-03" db="EMBL/GenBank/DDBJ databases">
        <authorList>
            <person name="Pearce D."/>
        </authorList>
    </citation>
    <scope>NUCLEOTIDE SEQUENCE [LARGE SCALE GENOMIC DNA]</scope>
    <source>
        <strain evidence="1">Msz</strain>
    </source>
</reference>
<organism evidence="1 2">
    <name type="scientific">Methylocaldum szegediense</name>
    <dbReference type="NCBI Taxonomy" id="73780"/>
    <lineage>
        <taxon>Bacteria</taxon>
        <taxon>Pseudomonadati</taxon>
        <taxon>Pseudomonadota</taxon>
        <taxon>Gammaproteobacteria</taxon>
        <taxon>Methylococcales</taxon>
        <taxon>Methylococcaceae</taxon>
        <taxon>Methylocaldum</taxon>
    </lineage>
</organism>
<accession>A0ABN8WXA8</accession>
<gene>
    <name evidence="1" type="ORF">MSZNOR_0478</name>
</gene>
<dbReference type="RefSeq" id="WP_317963649.1">
    <property type="nucleotide sequence ID" value="NZ_OX458333.1"/>
</dbReference>
<protein>
    <submittedName>
        <fullName evidence="1">Uncharacterized protein</fullName>
    </submittedName>
</protein>
<sequence>MAADVGLRSKTFAESVAANRGDVWVQDRIKAGYCSIPWGRTMPILVHWPRIRANSVWLGHSQNLAALVDSYFRSTDPGVFDDLITQVFGFQDIGGYHYPVSFVESQHALLDMGTLGNVEERLVNIMYLLSGQLKDKDKFAEEIGTMLAVEPVTLEEKRERIGKTFALIKKIAAQLRKEYANERLYLRTLHAYVAEASRLKRDAEEAVPSPRPKAFSARANAKKHIDMWPKAAGALYSHSCR</sequence>
<dbReference type="EMBL" id="OX458333">
    <property type="protein sequence ID" value="CAI8741627.1"/>
    <property type="molecule type" value="Genomic_DNA"/>
</dbReference>
<evidence type="ECO:0000313" key="2">
    <source>
        <dbReference type="Proteomes" id="UP001162030"/>
    </source>
</evidence>
<keyword evidence="2" id="KW-1185">Reference proteome</keyword>
<name>A0ABN8WXA8_9GAMM</name>
<evidence type="ECO:0000313" key="1">
    <source>
        <dbReference type="EMBL" id="CAI8741627.1"/>
    </source>
</evidence>